<sequence length="206" mass="23590">MVLRNRNKLRICVAFYYRGVQHIHDDLFHTAILLLPKSQDESHTSRFHVTNSLKPGIVLVNDRVPWRYESLSLDYVRTNRLNAFLFLGKLSPEIGVEDFNAILFYLPMVQDDPGWNCNSWTVLAIRLLQEKGIINAPLSANQILFNGLQFASTSLLDHNLPVATCDVHGHWAKHRFTCKSTSVSLCLLAAWFTSGYLLIRPYVFCL</sequence>
<comment type="caution">
    <text evidence="2">The sequence shown here is derived from an EMBL/GenBank/DDBJ whole genome shotgun (WGS) entry which is preliminary data.</text>
</comment>
<feature type="non-terminal residue" evidence="2">
    <location>
        <position position="1"/>
    </location>
</feature>
<dbReference type="Pfam" id="PF21858">
    <property type="entry name" value="DUF6914"/>
    <property type="match status" value="1"/>
</dbReference>
<feature type="transmembrane region" description="Helical" evidence="1">
    <location>
        <begin position="183"/>
        <end position="203"/>
    </location>
</feature>
<evidence type="ECO:0000313" key="2">
    <source>
        <dbReference type="EMBL" id="KAJ3739431.1"/>
    </source>
</evidence>
<reference evidence="2 3" key="1">
    <citation type="journal article" date="2023" name="Proc. Natl. Acad. Sci. U.S.A.">
        <title>A global phylogenomic analysis of the shiitake genus Lentinula.</title>
        <authorList>
            <person name="Sierra-Patev S."/>
            <person name="Min B."/>
            <person name="Naranjo-Ortiz M."/>
            <person name="Looney B."/>
            <person name="Konkel Z."/>
            <person name="Slot J.C."/>
            <person name="Sakamoto Y."/>
            <person name="Steenwyk J.L."/>
            <person name="Rokas A."/>
            <person name="Carro J."/>
            <person name="Camarero S."/>
            <person name="Ferreira P."/>
            <person name="Molpeceres G."/>
            <person name="Ruiz-Duenas F.J."/>
            <person name="Serrano A."/>
            <person name="Henrissat B."/>
            <person name="Drula E."/>
            <person name="Hughes K.W."/>
            <person name="Mata J.L."/>
            <person name="Ishikawa N.K."/>
            <person name="Vargas-Isla R."/>
            <person name="Ushijima S."/>
            <person name="Smith C.A."/>
            <person name="Donoghue J."/>
            <person name="Ahrendt S."/>
            <person name="Andreopoulos W."/>
            <person name="He G."/>
            <person name="LaButti K."/>
            <person name="Lipzen A."/>
            <person name="Ng V."/>
            <person name="Riley R."/>
            <person name="Sandor L."/>
            <person name="Barry K."/>
            <person name="Martinez A.T."/>
            <person name="Xiao Y."/>
            <person name="Gibbons J.G."/>
            <person name="Terashima K."/>
            <person name="Grigoriev I.V."/>
            <person name="Hibbett D."/>
        </authorList>
    </citation>
    <scope>NUCLEOTIDE SEQUENCE [LARGE SCALE GENOMIC DNA]</scope>
    <source>
        <strain evidence="2 3">TFB7810</strain>
    </source>
</reference>
<evidence type="ECO:0000313" key="3">
    <source>
        <dbReference type="Proteomes" id="UP001142393"/>
    </source>
</evidence>
<protein>
    <submittedName>
        <fullName evidence="2">Uncharacterized protein</fullName>
    </submittedName>
</protein>
<name>A0A9W8NRK3_9AGAR</name>
<proteinExistence type="predicted"/>
<keyword evidence="1" id="KW-0472">Membrane</keyword>
<evidence type="ECO:0000256" key="1">
    <source>
        <dbReference type="SAM" id="Phobius"/>
    </source>
</evidence>
<keyword evidence="1" id="KW-0812">Transmembrane</keyword>
<dbReference type="InterPro" id="IPR054208">
    <property type="entry name" value="DUF6914"/>
</dbReference>
<organism evidence="2 3">
    <name type="scientific">Lentinula detonsa</name>
    <dbReference type="NCBI Taxonomy" id="2804962"/>
    <lineage>
        <taxon>Eukaryota</taxon>
        <taxon>Fungi</taxon>
        <taxon>Dikarya</taxon>
        <taxon>Basidiomycota</taxon>
        <taxon>Agaricomycotina</taxon>
        <taxon>Agaricomycetes</taxon>
        <taxon>Agaricomycetidae</taxon>
        <taxon>Agaricales</taxon>
        <taxon>Marasmiineae</taxon>
        <taxon>Omphalotaceae</taxon>
        <taxon>Lentinula</taxon>
    </lineage>
</organism>
<keyword evidence="3" id="KW-1185">Reference proteome</keyword>
<dbReference type="EMBL" id="JANVFU010000018">
    <property type="protein sequence ID" value="KAJ3739431.1"/>
    <property type="molecule type" value="Genomic_DNA"/>
</dbReference>
<dbReference type="Proteomes" id="UP001142393">
    <property type="component" value="Unassembled WGS sequence"/>
</dbReference>
<accession>A0A9W8NRK3</accession>
<dbReference type="AlphaFoldDB" id="A0A9W8NRK3"/>
<gene>
    <name evidence="2" type="ORF">DFH05DRAFT_1453500</name>
</gene>
<keyword evidence="1" id="KW-1133">Transmembrane helix</keyword>